<sequence length="215" mass="24509">MDKFFDLLFNFHDYLFPLVQSAGAWSYLVFFALIFAETGLIIFPYLPGGSLIFFASSIAAVNGQVLNIYALLASFFISAYLGDSLNYFFGTKLEQLSFFKKHIPEAKLLTARRFFKRHGGKTIIWGRYLPLIRNFIPLIAGSIGFNFKNFALYNLLAVSLWVFGTGLCGYFFGRIPLVQEHFSTIFLLIACLALIPTIFTALLHLYKQRKAFKRS</sequence>
<evidence type="ECO:0000256" key="1">
    <source>
        <dbReference type="ARBA" id="ARBA00004651"/>
    </source>
</evidence>
<feature type="transmembrane region" description="Helical" evidence="7">
    <location>
        <begin position="14"/>
        <end position="35"/>
    </location>
</feature>
<comment type="caution">
    <text evidence="9">The sequence shown here is derived from an EMBL/GenBank/DDBJ whole genome shotgun (WGS) entry which is preliminary data.</text>
</comment>
<dbReference type="AlphaFoldDB" id="A0A0R2AM31"/>
<dbReference type="OrthoDB" id="9813426at2"/>
<keyword evidence="5 7" id="KW-1133">Transmembrane helix</keyword>
<feature type="domain" description="VTT" evidence="8">
    <location>
        <begin position="57"/>
        <end position="170"/>
    </location>
</feature>
<gene>
    <name evidence="9" type="ORF">FC14_GL000017</name>
</gene>
<name>A0A0R2AM31_9LACO</name>
<comment type="subcellular location">
    <subcellularLocation>
        <location evidence="1 7">Cell membrane</location>
        <topology evidence="1 7">Multi-pass membrane protein</topology>
    </subcellularLocation>
</comment>
<proteinExistence type="inferred from homology"/>
<evidence type="ECO:0000256" key="3">
    <source>
        <dbReference type="ARBA" id="ARBA00022475"/>
    </source>
</evidence>
<evidence type="ECO:0000256" key="7">
    <source>
        <dbReference type="RuleBase" id="RU367016"/>
    </source>
</evidence>
<organism evidence="9 10">
    <name type="scientific">Ligilactobacillus agilis DSM 20509</name>
    <dbReference type="NCBI Taxonomy" id="1423718"/>
    <lineage>
        <taxon>Bacteria</taxon>
        <taxon>Bacillati</taxon>
        <taxon>Bacillota</taxon>
        <taxon>Bacilli</taxon>
        <taxon>Lactobacillales</taxon>
        <taxon>Lactobacillaceae</taxon>
        <taxon>Ligilactobacillus</taxon>
    </lineage>
</organism>
<reference evidence="9 10" key="1">
    <citation type="journal article" date="2015" name="Genome Announc.">
        <title>Expanding the biotechnology potential of lactobacilli through comparative genomics of 213 strains and associated genera.</title>
        <authorList>
            <person name="Sun Z."/>
            <person name="Harris H.M."/>
            <person name="McCann A."/>
            <person name="Guo C."/>
            <person name="Argimon S."/>
            <person name="Zhang W."/>
            <person name="Yang X."/>
            <person name="Jeffery I.B."/>
            <person name="Cooney J.C."/>
            <person name="Kagawa T.F."/>
            <person name="Liu W."/>
            <person name="Song Y."/>
            <person name="Salvetti E."/>
            <person name="Wrobel A."/>
            <person name="Rasinkangas P."/>
            <person name="Parkhill J."/>
            <person name="Rea M.C."/>
            <person name="O'Sullivan O."/>
            <person name="Ritari J."/>
            <person name="Douillard F.P."/>
            <person name="Paul Ross R."/>
            <person name="Yang R."/>
            <person name="Briner A.E."/>
            <person name="Felis G.E."/>
            <person name="de Vos W.M."/>
            <person name="Barrangou R."/>
            <person name="Klaenhammer T.R."/>
            <person name="Caufield P.W."/>
            <person name="Cui Y."/>
            <person name="Zhang H."/>
            <person name="O'Toole P.W."/>
        </authorList>
    </citation>
    <scope>NUCLEOTIDE SEQUENCE [LARGE SCALE GENOMIC DNA]</scope>
    <source>
        <strain evidence="9 10">DSM 20509</strain>
    </source>
</reference>
<feature type="transmembrane region" description="Helical" evidence="7">
    <location>
        <begin position="152"/>
        <end position="173"/>
    </location>
</feature>
<feature type="transmembrane region" description="Helical" evidence="7">
    <location>
        <begin position="185"/>
        <end position="206"/>
    </location>
</feature>
<dbReference type="PANTHER" id="PTHR30353">
    <property type="entry name" value="INNER MEMBRANE PROTEIN DEDA-RELATED"/>
    <property type="match status" value="1"/>
</dbReference>
<evidence type="ECO:0000256" key="6">
    <source>
        <dbReference type="ARBA" id="ARBA00023136"/>
    </source>
</evidence>
<dbReference type="PANTHER" id="PTHR30353:SF0">
    <property type="entry name" value="TRANSMEMBRANE PROTEIN"/>
    <property type="match status" value="1"/>
</dbReference>
<dbReference type="InterPro" id="IPR032818">
    <property type="entry name" value="DedA-like"/>
</dbReference>
<evidence type="ECO:0000256" key="4">
    <source>
        <dbReference type="ARBA" id="ARBA00022692"/>
    </source>
</evidence>
<keyword evidence="3 7" id="KW-1003">Cell membrane</keyword>
<evidence type="ECO:0000313" key="10">
    <source>
        <dbReference type="Proteomes" id="UP000051008"/>
    </source>
</evidence>
<keyword evidence="6 7" id="KW-0472">Membrane</keyword>
<protein>
    <submittedName>
        <fullName evidence="9">DedA protein</fullName>
    </submittedName>
</protein>
<dbReference type="GeneID" id="75138227"/>
<dbReference type="PATRIC" id="fig|1423718.3.peg.17"/>
<dbReference type="RefSeq" id="WP_056976789.1">
    <property type="nucleotide sequence ID" value="NZ_AYYP01000040.1"/>
</dbReference>
<dbReference type="Proteomes" id="UP000051008">
    <property type="component" value="Unassembled WGS sequence"/>
</dbReference>
<feature type="transmembrane region" description="Helical" evidence="7">
    <location>
        <begin position="68"/>
        <end position="89"/>
    </location>
</feature>
<evidence type="ECO:0000259" key="8">
    <source>
        <dbReference type="Pfam" id="PF09335"/>
    </source>
</evidence>
<dbReference type="Pfam" id="PF09335">
    <property type="entry name" value="VTT_dom"/>
    <property type="match status" value="1"/>
</dbReference>
<evidence type="ECO:0000256" key="5">
    <source>
        <dbReference type="ARBA" id="ARBA00022989"/>
    </source>
</evidence>
<keyword evidence="4 7" id="KW-0812">Transmembrane</keyword>
<comment type="similarity">
    <text evidence="2 7">Belongs to the DedA family.</text>
</comment>
<evidence type="ECO:0000313" key="9">
    <source>
        <dbReference type="EMBL" id="KRM64172.1"/>
    </source>
</evidence>
<dbReference type="InterPro" id="IPR032816">
    <property type="entry name" value="VTT_dom"/>
</dbReference>
<dbReference type="EMBL" id="AYYP01000040">
    <property type="protein sequence ID" value="KRM64172.1"/>
    <property type="molecule type" value="Genomic_DNA"/>
</dbReference>
<dbReference type="GO" id="GO:0005886">
    <property type="term" value="C:plasma membrane"/>
    <property type="evidence" value="ECO:0007669"/>
    <property type="project" value="UniProtKB-SubCell"/>
</dbReference>
<keyword evidence="10" id="KW-1185">Reference proteome</keyword>
<evidence type="ECO:0000256" key="2">
    <source>
        <dbReference type="ARBA" id="ARBA00010792"/>
    </source>
</evidence>
<accession>A0A0R2AM31</accession>